<dbReference type="SUPFAM" id="SSF50993">
    <property type="entry name" value="Peptidase/esterase 'gauge' domain"/>
    <property type="match status" value="1"/>
</dbReference>
<comment type="caution">
    <text evidence="7">The sequence shown here is derived from an EMBL/GenBank/DDBJ whole genome shotgun (WGS) entry which is preliminary data.</text>
</comment>
<feature type="compositionally biased region" description="Low complexity" evidence="4">
    <location>
        <begin position="509"/>
        <end position="520"/>
    </location>
</feature>
<keyword evidence="3" id="KW-0720">Serine protease</keyword>
<dbReference type="Gene3D" id="2.130.10.120">
    <property type="entry name" value="Prolyl oligopeptidase, N-terminal domain"/>
    <property type="match status" value="2"/>
</dbReference>
<evidence type="ECO:0000256" key="1">
    <source>
        <dbReference type="ARBA" id="ARBA00022670"/>
    </source>
</evidence>
<gene>
    <name evidence="7" type="ORF">GCM10011400_05680</name>
</gene>
<dbReference type="PRINTS" id="PR00862">
    <property type="entry name" value="PROLIGOPTASE"/>
</dbReference>
<dbReference type="PANTHER" id="PTHR42881">
    <property type="entry name" value="PROLYL ENDOPEPTIDASE"/>
    <property type="match status" value="1"/>
</dbReference>
<sequence>MPDSSASPDSPVSSAPFSWPLSPDPFLSLEALDDPEALAWVEAQNVRTRAAWCSSAAFESLEQRLADAYLPRERPVIPDRWKEWAYDLWQDERNPKGIWRRTTWAAWRSGAPVWQNLLDFDALGAAEGTPWVVAELDILYPDGDRALVTLSPGGSDALVVREFDIDAQRFVDDGFVISKAGKHTASWIDRDTLYVGWDNGRKTLTRSGYPREVRRWTRGSALSDAPVVFKGAFGDIGVEAHYDPIEQRHTVVSSVDFFDSQTYYLDSGNGAVGGADATGVARAADGPDSASAVNAASTGSAANAGSAANGTGAWLRYDVPSHVAVGGWQGWLLLEPRLDWDCNGVRYPGGALLAIREAAFLRGERDVVPLFTPTSQTSACEWTHTRNHLIVSYLDNVQSRTSLWVPSQAADQTWHWHHRLFPSRDDVQADVSPVEPTLNDEVFVDTDDYLQPPAYWLSDLAQNDLTDWTLLDRWPTQFDATPFAVTHGHAVSADGTRVPYTVIGPRVTQQTAQEQTAQAKQRMREQTQEQTQEQTHKHPPEQTRPCLLNGYGGFAIPLLPGYLTGPGIGWLERGGVYVVAHIRGGGEFGTQWHTAAQGEHRQRSFDDFIAVAEALISTGVTRAAQLGIQGGSNGGLLVAACMVQRPELFGAVVCEVPLLDMSRYHLLHAGASWIDEYGDPDDPDAARVLAAYSPYHRVSSGVAYPPVLFTTSTADDRVHPAHARKMAARMQALGAARVWYRENTEGGHGGSDELEQAGHDAMVFEFLWRCLNGPA</sequence>
<keyword evidence="1" id="KW-0645">Protease</keyword>
<dbReference type="Pfam" id="PF00326">
    <property type="entry name" value="Peptidase_S9"/>
    <property type="match status" value="1"/>
</dbReference>
<name>A0ABQ1LAI1_9BURK</name>
<feature type="region of interest" description="Disordered" evidence="4">
    <location>
        <begin position="509"/>
        <end position="542"/>
    </location>
</feature>
<keyword evidence="8" id="KW-1185">Reference proteome</keyword>
<dbReference type="Proteomes" id="UP000602004">
    <property type="component" value="Unassembled WGS sequence"/>
</dbReference>
<dbReference type="InterPro" id="IPR023302">
    <property type="entry name" value="Pept_S9A_N"/>
</dbReference>
<accession>A0ABQ1LAI1</accession>
<dbReference type="PANTHER" id="PTHR42881:SF13">
    <property type="entry name" value="PROLYL ENDOPEPTIDASE"/>
    <property type="match status" value="1"/>
</dbReference>
<reference evidence="8" key="1">
    <citation type="journal article" date="2019" name="Int. J. Syst. Evol. Microbiol.">
        <title>The Global Catalogue of Microorganisms (GCM) 10K type strain sequencing project: providing services to taxonomists for standard genome sequencing and annotation.</title>
        <authorList>
            <consortium name="The Broad Institute Genomics Platform"/>
            <consortium name="The Broad Institute Genome Sequencing Center for Infectious Disease"/>
            <person name="Wu L."/>
            <person name="Ma J."/>
        </authorList>
    </citation>
    <scope>NUCLEOTIDE SEQUENCE [LARGE SCALE GENOMIC DNA]</scope>
    <source>
        <strain evidence="8">CGMCC 1.15103</strain>
    </source>
</reference>
<protein>
    <submittedName>
        <fullName evidence="7">Prolyl oligopeptidase</fullName>
    </submittedName>
</protein>
<dbReference type="InterPro" id="IPR002470">
    <property type="entry name" value="Peptidase_S9A"/>
</dbReference>
<evidence type="ECO:0000259" key="5">
    <source>
        <dbReference type="Pfam" id="PF00326"/>
    </source>
</evidence>
<dbReference type="Gene3D" id="3.40.50.1820">
    <property type="entry name" value="alpha/beta hydrolase"/>
    <property type="match status" value="3"/>
</dbReference>
<dbReference type="InterPro" id="IPR051167">
    <property type="entry name" value="Prolyl_oligopep/macrocyclase"/>
</dbReference>
<keyword evidence="2" id="KW-0378">Hydrolase</keyword>
<dbReference type="EMBL" id="BMHL01000001">
    <property type="protein sequence ID" value="GGC22157.1"/>
    <property type="molecule type" value="Genomic_DNA"/>
</dbReference>
<dbReference type="RefSeq" id="WP_115780386.1">
    <property type="nucleotide sequence ID" value="NZ_BMHL01000001.1"/>
</dbReference>
<dbReference type="InterPro" id="IPR029058">
    <property type="entry name" value="AB_hydrolase_fold"/>
</dbReference>
<evidence type="ECO:0000313" key="7">
    <source>
        <dbReference type="EMBL" id="GGC22157.1"/>
    </source>
</evidence>
<evidence type="ECO:0000256" key="4">
    <source>
        <dbReference type="SAM" id="MobiDB-lite"/>
    </source>
</evidence>
<evidence type="ECO:0000256" key="2">
    <source>
        <dbReference type="ARBA" id="ARBA00022801"/>
    </source>
</evidence>
<evidence type="ECO:0000313" key="8">
    <source>
        <dbReference type="Proteomes" id="UP000602004"/>
    </source>
</evidence>
<feature type="domain" description="Peptidase S9 prolyl oligopeptidase catalytic" evidence="5">
    <location>
        <begin position="570"/>
        <end position="772"/>
    </location>
</feature>
<dbReference type="SUPFAM" id="SSF53474">
    <property type="entry name" value="alpha/beta-Hydrolases"/>
    <property type="match status" value="1"/>
</dbReference>
<proteinExistence type="predicted"/>
<dbReference type="InterPro" id="IPR001375">
    <property type="entry name" value="Peptidase_S9_cat"/>
</dbReference>
<feature type="domain" description="Peptidase S9A N-terminal" evidence="6">
    <location>
        <begin position="24"/>
        <end position="270"/>
    </location>
</feature>
<evidence type="ECO:0000259" key="6">
    <source>
        <dbReference type="Pfam" id="PF02897"/>
    </source>
</evidence>
<evidence type="ECO:0000256" key="3">
    <source>
        <dbReference type="ARBA" id="ARBA00022825"/>
    </source>
</evidence>
<organism evidence="7 8">
    <name type="scientific">Paraburkholderia caffeinilytica</name>
    <dbReference type="NCBI Taxonomy" id="1761016"/>
    <lineage>
        <taxon>Bacteria</taxon>
        <taxon>Pseudomonadati</taxon>
        <taxon>Pseudomonadota</taxon>
        <taxon>Betaproteobacteria</taxon>
        <taxon>Burkholderiales</taxon>
        <taxon>Burkholderiaceae</taxon>
        <taxon>Paraburkholderia</taxon>
    </lineage>
</organism>
<dbReference type="Pfam" id="PF02897">
    <property type="entry name" value="Peptidase_S9_N"/>
    <property type="match status" value="1"/>
</dbReference>